<evidence type="ECO:0000313" key="8">
    <source>
        <dbReference type="EMBL" id="UZP74357.1"/>
    </source>
</evidence>
<keyword evidence="3 6" id="KW-0812">Transmembrane</keyword>
<evidence type="ECO:0000256" key="6">
    <source>
        <dbReference type="RuleBase" id="RU003732"/>
    </source>
</evidence>
<keyword evidence="9" id="KW-1185">Reference proteome</keyword>
<evidence type="ECO:0000256" key="7">
    <source>
        <dbReference type="SAM" id="Phobius"/>
    </source>
</evidence>
<feature type="transmembrane region" description="Helical" evidence="7">
    <location>
        <begin position="175"/>
        <end position="197"/>
    </location>
</feature>
<feature type="transmembrane region" description="Helical" evidence="7">
    <location>
        <begin position="87"/>
        <end position="120"/>
    </location>
</feature>
<dbReference type="RefSeq" id="WP_279243172.1">
    <property type="nucleotide sequence ID" value="NZ_CP036501.1"/>
</dbReference>
<feature type="transmembrane region" description="Helical" evidence="7">
    <location>
        <begin position="389"/>
        <end position="407"/>
    </location>
</feature>
<feature type="transmembrane region" description="Helical" evidence="7">
    <location>
        <begin position="307"/>
        <end position="327"/>
    </location>
</feature>
<evidence type="ECO:0000256" key="5">
    <source>
        <dbReference type="ARBA" id="ARBA00023136"/>
    </source>
</evidence>
<sequence length="446" mass="47252">MAAGTPVWSSRFAFIMASVGFAVGLGNIWRFPYVTGENGGGAFVLVYLLFVLAIGVPCVMAELMVGRRGQSSPSQSMAKVAEESGLSRFWGGVGGLGVFTAYTISITYAVVVGWVLWYLIQAVMTGFAGYDAAAATSSFNSLLADGSTMLVMTILGNLIVGSIIYAGVTGGIERAVTFMMPLLFALLIGLGIYNMFAGGFGETVRWLFTPDFSKIDGSVLLAALGQAFFSIGVGMGGMMAYGSYLPANFSITRGAMVIVLADTLVALLAGFVVFPMVFNYGLDMGGGAGLIFQTLPVAFAQMPGGHIFAVLFFVMLSVAGVTSMVGLLEAVTSWTDQRTTLGREMSAVVVVGSVTFCSIASVFSYNVWQDYTLFGMNFNAASEGLYDKITLPLGGLLIALFVGWFMKREFAFSELATSEQTFGVWQLLLKFVVVPAIAIILITGLI</sequence>
<dbReference type="SUPFAM" id="SSF161070">
    <property type="entry name" value="SNF-like"/>
    <property type="match status" value="1"/>
</dbReference>
<keyword evidence="5 7" id="KW-0472">Membrane</keyword>
<accession>A0ABY6Q506</accession>
<protein>
    <recommendedName>
        <fullName evidence="6">Transporter</fullName>
    </recommendedName>
</protein>
<name>A0ABY6Q506_9GAMM</name>
<feature type="transmembrane region" description="Helical" evidence="7">
    <location>
        <begin position="217"/>
        <end position="242"/>
    </location>
</feature>
<evidence type="ECO:0000256" key="2">
    <source>
        <dbReference type="ARBA" id="ARBA00022448"/>
    </source>
</evidence>
<evidence type="ECO:0000256" key="3">
    <source>
        <dbReference type="ARBA" id="ARBA00022692"/>
    </source>
</evidence>
<keyword evidence="4 7" id="KW-1133">Transmembrane helix</keyword>
<dbReference type="Proteomes" id="UP001317963">
    <property type="component" value="Chromosome"/>
</dbReference>
<dbReference type="PANTHER" id="PTHR42948:SF1">
    <property type="entry name" value="TRANSPORTER"/>
    <property type="match status" value="1"/>
</dbReference>
<dbReference type="PANTHER" id="PTHR42948">
    <property type="entry name" value="TRANSPORTER"/>
    <property type="match status" value="1"/>
</dbReference>
<feature type="transmembrane region" description="Helical" evidence="7">
    <location>
        <begin position="254"/>
        <end position="274"/>
    </location>
</feature>
<feature type="transmembrane region" description="Helical" evidence="7">
    <location>
        <begin position="41"/>
        <end position="66"/>
    </location>
</feature>
<dbReference type="NCBIfam" id="NF037979">
    <property type="entry name" value="Na_transp"/>
    <property type="match status" value="1"/>
</dbReference>
<dbReference type="InterPro" id="IPR037272">
    <property type="entry name" value="SNS_sf"/>
</dbReference>
<organism evidence="8 9">
    <name type="scientific">Candidatus Paraluminiphilus aquimaris</name>
    <dbReference type="NCBI Taxonomy" id="2518994"/>
    <lineage>
        <taxon>Bacteria</taxon>
        <taxon>Pseudomonadati</taxon>
        <taxon>Pseudomonadota</taxon>
        <taxon>Gammaproteobacteria</taxon>
        <taxon>Cellvibrionales</taxon>
        <taxon>Halieaceae</taxon>
        <taxon>Candidatus Paraluminiphilus</taxon>
    </lineage>
</organism>
<dbReference type="InterPro" id="IPR000175">
    <property type="entry name" value="Na/ntran_symport"/>
</dbReference>
<evidence type="ECO:0000256" key="1">
    <source>
        <dbReference type="ARBA" id="ARBA00004141"/>
    </source>
</evidence>
<keyword evidence="2 6" id="KW-0813">Transport</keyword>
<comment type="similarity">
    <text evidence="6">Belongs to the sodium:neurotransmitter symporter (SNF) (TC 2.A.22) family.</text>
</comment>
<reference evidence="8 9" key="1">
    <citation type="submission" date="2019-02" db="EMBL/GenBank/DDBJ databases">
        <title>Halieaceae_genomes.</title>
        <authorList>
            <person name="Li S.-H."/>
        </authorList>
    </citation>
    <scope>NUCLEOTIDE SEQUENCE [LARGE SCALE GENOMIC DNA]</scope>
    <source>
        <strain evidence="8 9">JH123</strain>
    </source>
</reference>
<dbReference type="PRINTS" id="PR00176">
    <property type="entry name" value="NANEUSMPORT"/>
</dbReference>
<feature type="transmembrane region" description="Helical" evidence="7">
    <location>
        <begin position="427"/>
        <end position="445"/>
    </location>
</feature>
<proteinExistence type="inferred from homology"/>
<feature type="transmembrane region" description="Helical" evidence="7">
    <location>
        <begin position="12"/>
        <end position="29"/>
    </location>
</feature>
<feature type="transmembrane region" description="Helical" evidence="7">
    <location>
        <begin position="149"/>
        <end position="168"/>
    </location>
</feature>
<keyword evidence="6" id="KW-0769">Symport</keyword>
<dbReference type="EMBL" id="CP036501">
    <property type="protein sequence ID" value="UZP74357.1"/>
    <property type="molecule type" value="Genomic_DNA"/>
</dbReference>
<dbReference type="Pfam" id="PF00209">
    <property type="entry name" value="SNF"/>
    <property type="match status" value="2"/>
</dbReference>
<dbReference type="InterPro" id="IPR047218">
    <property type="entry name" value="YocR/YhdH-like"/>
</dbReference>
<dbReference type="PROSITE" id="PS00610">
    <property type="entry name" value="NA_NEUROTRAN_SYMP_1"/>
    <property type="match status" value="1"/>
</dbReference>
<evidence type="ECO:0000256" key="4">
    <source>
        <dbReference type="ARBA" id="ARBA00022989"/>
    </source>
</evidence>
<evidence type="ECO:0000313" key="9">
    <source>
        <dbReference type="Proteomes" id="UP001317963"/>
    </source>
</evidence>
<dbReference type="PROSITE" id="PS50267">
    <property type="entry name" value="NA_NEUROTRAN_SYMP_3"/>
    <property type="match status" value="1"/>
</dbReference>
<comment type="subcellular location">
    <subcellularLocation>
        <location evidence="1">Membrane</location>
        <topology evidence="1">Multi-pass membrane protein</topology>
    </subcellularLocation>
</comment>
<gene>
    <name evidence="8" type="ORF">E0F26_06200</name>
</gene>
<feature type="transmembrane region" description="Helical" evidence="7">
    <location>
        <begin position="347"/>
        <end position="368"/>
    </location>
</feature>
<dbReference type="CDD" id="cd10336">
    <property type="entry name" value="SLC6sbd_Tyt1-Like"/>
    <property type="match status" value="1"/>
</dbReference>